<proteinExistence type="predicted"/>
<reference evidence="1 2" key="1">
    <citation type="submission" date="2021-03" db="EMBL/GenBank/DDBJ databases">
        <title>Genomic Encyclopedia of Type Strains, Phase IV (KMG-IV): sequencing the most valuable type-strain genomes for metagenomic binning, comparative biology and taxonomic classification.</title>
        <authorList>
            <person name="Goeker M."/>
        </authorList>
    </citation>
    <scope>NUCLEOTIDE SEQUENCE [LARGE SCALE GENOMIC DNA]</scope>
    <source>
        <strain evidence="1 2">DSM 21600</strain>
    </source>
</reference>
<gene>
    <name evidence="1" type="ORF">J2Z17_000071</name>
</gene>
<keyword evidence="2" id="KW-1185">Reference proteome</keyword>
<dbReference type="EMBL" id="JAGGJU010000001">
    <property type="protein sequence ID" value="MBP1848654.1"/>
    <property type="molecule type" value="Genomic_DNA"/>
</dbReference>
<dbReference type="RefSeq" id="WP_209941171.1">
    <property type="nucleotide sequence ID" value="NZ_JAGGJU010000001.1"/>
</dbReference>
<sequence length="76" mass="8389">MTDGVVNSMGLLADHHVVESMLPVKPAATFLQQSAAILRLPGLHERPKRHIHQTLLNSDAKIINFPVSGWQKKAAR</sequence>
<evidence type="ECO:0000313" key="1">
    <source>
        <dbReference type="EMBL" id="MBP1848654.1"/>
    </source>
</evidence>
<evidence type="ECO:0000313" key="2">
    <source>
        <dbReference type="Proteomes" id="UP000759443"/>
    </source>
</evidence>
<protein>
    <submittedName>
        <fullName evidence="1">Uncharacterized protein</fullName>
    </submittedName>
</protein>
<dbReference type="Proteomes" id="UP000759443">
    <property type="component" value="Unassembled WGS sequence"/>
</dbReference>
<accession>A0ABS4DSH6</accession>
<organism evidence="1 2">
    <name type="scientific">Rhizobium halophytocola</name>
    <dbReference type="NCBI Taxonomy" id="735519"/>
    <lineage>
        <taxon>Bacteria</taxon>
        <taxon>Pseudomonadati</taxon>
        <taxon>Pseudomonadota</taxon>
        <taxon>Alphaproteobacteria</taxon>
        <taxon>Hyphomicrobiales</taxon>
        <taxon>Rhizobiaceae</taxon>
        <taxon>Rhizobium/Agrobacterium group</taxon>
        <taxon>Rhizobium</taxon>
    </lineage>
</organism>
<name>A0ABS4DSH6_9HYPH</name>
<comment type="caution">
    <text evidence="1">The sequence shown here is derived from an EMBL/GenBank/DDBJ whole genome shotgun (WGS) entry which is preliminary data.</text>
</comment>